<keyword evidence="1" id="KW-0808">Transferase</keyword>
<dbReference type="Proteomes" id="UP000805649">
    <property type="component" value="Unassembled WGS sequence"/>
</dbReference>
<keyword evidence="2" id="KW-1185">Reference proteome</keyword>
<gene>
    <name evidence="1" type="ORF">CTRU02_202967</name>
</gene>
<accession>A0ACC3Z812</accession>
<evidence type="ECO:0000313" key="1">
    <source>
        <dbReference type="EMBL" id="KAL0940204.1"/>
    </source>
</evidence>
<protein>
    <submittedName>
        <fullName evidence="1">Acyltransferase</fullName>
    </submittedName>
</protein>
<sequence length="348" mass="38345">MHQFQVSIETPLDEPEPLRQAQPRPVIPRPATSYLDGLRGIAALLVYTYHFSMALDGKRLRHGYGPHNSSLLSLPVLRLVRHSGPAMVSIFFVISGYVLSVAPLRHARWRQWDQLLAYLSGAVMMRPVRLLLPSILLTVASLVLAWLGYYERAAREICPPHPNISSSSSHECDFYPVTPPHLGSVLAQVVDWFHFVVRDLANPWDWEAGLRPASAYGLHLWTVGAELRCSIVLFAVLATLLPCTRPFVRVSIWLALLVFCALWQRWDMAAFLAGLGLAVGDADDNDNNTEQDDGGLFDCGTTQNDYLSGVRSADTPATAAAMAYIRCGPDVVVHPESAPSPTLSLIIG</sequence>
<reference evidence="1 2" key="1">
    <citation type="journal article" date="2020" name="Phytopathology">
        <title>Genome Sequence Resources of Colletotrichum truncatum, C. plurivorum, C. musicola, and C. sojae: Four Species Pathogenic to Soybean (Glycine max).</title>
        <authorList>
            <person name="Rogerio F."/>
            <person name="Boufleur T.R."/>
            <person name="Ciampi-Guillardi M."/>
            <person name="Sukno S.A."/>
            <person name="Thon M.R."/>
            <person name="Massola Junior N.S."/>
            <person name="Baroncelli R."/>
        </authorList>
    </citation>
    <scope>NUCLEOTIDE SEQUENCE [LARGE SCALE GENOMIC DNA]</scope>
    <source>
        <strain evidence="1 2">CMES1059</strain>
    </source>
</reference>
<name>A0ACC3Z812_COLTU</name>
<evidence type="ECO:0000313" key="2">
    <source>
        <dbReference type="Proteomes" id="UP000805649"/>
    </source>
</evidence>
<keyword evidence="1" id="KW-0012">Acyltransferase</keyword>
<organism evidence="1 2">
    <name type="scientific">Colletotrichum truncatum</name>
    <name type="common">Anthracnose fungus</name>
    <name type="synonym">Colletotrichum capsici</name>
    <dbReference type="NCBI Taxonomy" id="5467"/>
    <lineage>
        <taxon>Eukaryota</taxon>
        <taxon>Fungi</taxon>
        <taxon>Dikarya</taxon>
        <taxon>Ascomycota</taxon>
        <taxon>Pezizomycotina</taxon>
        <taxon>Sordariomycetes</taxon>
        <taxon>Hypocreomycetidae</taxon>
        <taxon>Glomerellales</taxon>
        <taxon>Glomerellaceae</taxon>
        <taxon>Colletotrichum</taxon>
        <taxon>Colletotrichum truncatum species complex</taxon>
    </lineage>
</organism>
<comment type="caution">
    <text evidence="1">The sequence shown here is derived from an EMBL/GenBank/DDBJ whole genome shotgun (WGS) entry which is preliminary data.</text>
</comment>
<dbReference type="EMBL" id="VUJX02000002">
    <property type="protein sequence ID" value="KAL0940204.1"/>
    <property type="molecule type" value="Genomic_DNA"/>
</dbReference>
<proteinExistence type="predicted"/>